<keyword evidence="4 8" id="KW-0548">Nucleotidyltransferase</keyword>
<comment type="catalytic activity">
    <reaction evidence="7 8">
        <text>RNA(n) + a ribonucleoside 5'-triphosphate = RNA(n+1) + diphosphate</text>
        <dbReference type="Rhea" id="RHEA:21248"/>
        <dbReference type="Rhea" id="RHEA-COMP:14527"/>
        <dbReference type="Rhea" id="RHEA-COMP:17342"/>
        <dbReference type="ChEBI" id="CHEBI:33019"/>
        <dbReference type="ChEBI" id="CHEBI:61557"/>
        <dbReference type="ChEBI" id="CHEBI:140395"/>
        <dbReference type="EC" id="2.7.7.48"/>
    </reaction>
</comment>
<accession>A0A9R1QD69</accession>
<dbReference type="Gramene" id="TRITD3Bv1G059730.2">
    <property type="protein sequence ID" value="TRITD3Bv1G059730.2"/>
    <property type="gene ID" value="TRITD3Bv1G059730"/>
</dbReference>
<evidence type="ECO:0000256" key="8">
    <source>
        <dbReference type="RuleBase" id="RU363098"/>
    </source>
</evidence>
<evidence type="ECO:0000259" key="10">
    <source>
        <dbReference type="Pfam" id="PF26253"/>
    </source>
</evidence>
<evidence type="ECO:0000256" key="7">
    <source>
        <dbReference type="ARBA" id="ARBA00048744"/>
    </source>
</evidence>
<reference evidence="11 12" key="1">
    <citation type="submission" date="2017-09" db="EMBL/GenBank/DDBJ databases">
        <authorList>
            <consortium name="International Durum Wheat Genome Sequencing Consortium (IDWGSC)"/>
            <person name="Milanesi L."/>
        </authorList>
    </citation>
    <scope>NUCLEOTIDE SEQUENCE [LARGE SCALE GENOMIC DNA]</scope>
    <source>
        <strain evidence="12">cv. Svevo</strain>
    </source>
</reference>
<dbReference type="GO" id="GO:0031380">
    <property type="term" value="C:nuclear RNA-directed RNA polymerase complex"/>
    <property type="evidence" value="ECO:0007669"/>
    <property type="project" value="TreeGrafter"/>
</dbReference>
<dbReference type="GO" id="GO:0003723">
    <property type="term" value="F:RNA binding"/>
    <property type="evidence" value="ECO:0007669"/>
    <property type="project" value="UniProtKB-KW"/>
</dbReference>
<keyword evidence="5 8" id="KW-0694">RNA-binding</keyword>
<dbReference type="EC" id="2.7.7.48" evidence="8"/>
<evidence type="ECO:0000313" key="11">
    <source>
        <dbReference type="EMBL" id="VAH74432.1"/>
    </source>
</evidence>
<dbReference type="AlphaFoldDB" id="A0A9R1QD69"/>
<dbReference type="Proteomes" id="UP000324705">
    <property type="component" value="Chromosome 3B"/>
</dbReference>
<evidence type="ECO:0000256" key="5">
    <source>
        <dbReference type="ARBA" id="ARBA00022884"/>
    </source>
</evidence>
<sequence length="202" mass="23524">MDRLLTDGVDEDESNVLEKKIKKLVDLYYLALDAPKAGSKINVPAELTAKKYPHYMDRKESYHSTSILGKIYDEAEKKQSEKVEPVEISLDPRFTERAASSGYKEETDLKFKELYQKYKYMLYDAAEFEQTQRNLDEVFDEACTIYQIVYEKAARFKKAGRCNFVWNVAGRALCRFYSLEAEGDKVLVPLTVARNLTKKRRR</sequence>
<dbReference type="EMBL" id="LT934116">
    <property type="protein sequence ID" value="VAH74432.1"/>
    <property type="molecule type" value="Genomic_DNA"/>
</dbReference>
<comment type="similarity">
    <text evidence="1 8">Belongs to the RdRP family.</text>
</comment>
<keyword evidence="2 8" id="KW-0696">RNA-directed RNA polymerase</keyword>
<feature type="domain" description="RDRP core" evidence="9">
    <location>
        <begin position="10"/>
        <end position="74"/>
    </location>
</feature>
<keyword evidence="3 8" id="KW-0808">Transferase</keyword>
<dbReference type="PANTHER" id="PTHR23079">
    <property type="entry name" value="RNA-DEPENDENT RNA POLYMERASE"/>
    <property type="match status" value="1"/>
</dbReference>
<dbReference type="InterPro" id="IPR058752">
    <property type="entry name" value="RDRP_C_head"/>
</dbReference>
<evidence type="ECO:0000259" key="9">
    <source>
        <dbReference type="Pfam" id="PF05183"/>
    </source>
</evidence>
<keyword evidence="6 8" id="KW-0943">RNA-mediated gene silencing</keyword>
<name>A0A9R1QD69_TRITD</name>
<dbReference type="InterPro" id="IPR007855">
    <property type="entry name" value="RDRP"/>
</dbReference>
<evidence type="ECO:0000256" key="4">
    <source>
        <dbReference type="ARBA" id="ARBA00022695"/>
    </source>
</evidence>
<organism evidence="11 12">
    <name type="scientific">Triticum turgidum subsp. durum</name>
    <name type="common">Durum wheat</name>
    <name type="synonym">Triticum durum</name>
    <dbReference type="NCBI Taxonomy" id="4567"/>
    <lineage>
        <taxon>Eukaryota</taxon>
        <taxon>Viridiplantae</taxon>
        <taxon>Streptophyta</taxon>
        <taxon>Embryophyta</taxon>
        <taxon>Tracheophyta</taxon>
        <taxon>Spermatophyta</taxon>
        <taxon>Magnoliopsida</taxon>
        <taxon>Liliopsida</taxon>
        <taxon>Poales</taxon>
        <taxon>Poaceae</taxon>
        <taxon>BOP clade</taxon>
        <taxon>Pooideae</taxon>
        <taxon>Triticodae</taxon>
        <taxon>Triticeae</taxon>
        <taxon>Triticinae</taxon>
        <taxon>Triticum</taxon>
    </lineage>
</organism>
<evidence type="ECO:0000313" key="12">
    <source>
        <dbReference type="Proteomes" id="UP000324705"/>
    </source>
</evidence>
<protein>
    <recommendedName>
        <fullName evidence="8">RNA-dependent RNA polymerase</fullName>
        <ecNumber evidence="8">2.7.7.48</ecNumber>
    </recommendedName>
</protein>
<feature type="domain" description="RDRP C-terminal head" evidence="10">
    <location>
        <begin position="93"/>
        <end position="182"/>
    </location>
</feature>
<dbReference type="Pfam" id="PF26253">
    <property type="entry name" value="RdRP_head"/>
    <property type="match status" value="1"/>
</dbReference>
<comment type="function">
    <text evidence="8">Probably involved in the RNA silencing pathway and required for the generation of small interfering RNAs (siRNAs).</text>
</comment>
<evidence type="ECO:0000256" key="3">
    <source>
        <dbReference type="ARBA" id="ARBA00022679"/>
    </source>
</evidence>
<dbReference type="PANTHER" id="PTHR23079:SF55">
    <property type="entry name" value="RNA-DIRECTED RNA POLYMERASE"/>
    <property type="match status" value="1"/>
</dbReference>
<gene>
    <name evidence="11" type="ORF">TRITD_3Bv1G059730</name>
</gene>
<evidence type="ECO:0000256" key="6">
    <source>
        <dbReference type="ARBA" id="ARBA00023158"/>
    </source>
</evidence>
<proteinExistence type="inferred from homology"/>
<evidence type="ECO:0000256" key="1">
    <source>
        <dbReference type="ARBA" id="ARBA00005762"/>
    </source>
</evidence>
<evidence type="ECO:0000256" key="2">
    <source>
        <dbReference type="ARBA" id="ARBA00022484"/>
    </source>
</evidence>
<keyword evidence="12" id="KW-1185">Reference proteome</keyword>
<dbReference type="GO" id="GO:0003968">
    <property type="term" value="F:RNA-directed RNA polymerase activity"/>
    <property type="evidence" value="ECO:0007669"/>
    <property type="project" value="UniProtKB-KW"/>
</dbReference>
<dbReference type="InterPro" id="IPR057596">
    <property type="entry name" value="RDRP_core"/>
</dbReference>
<dbReference type="Pfam" id="PF05183">
    <property type="entry name" value="RdRP"/>
    <property type="match status" value="1"/>
</dbReference>
<dbReference type="GO" id="GO:0030422">
    <property type="term" value="P:siRNA processing"/>
    <property type="evidence" value="ECO:0007669"/>
    <property type="project" value="TreeGrafter"/>
</dbReference>